<dbReference type="NCBIfam" id="TIGR01297">
    <property type="entry name" value="CDF"/>
    <property type="match status" value="1"/>
</dbReference>
<evidence type="ECO:0000256" key="4">
    <source>
        <dbReference type="ARBA" id="ARBA00022989"/>
    </source>
</evidence>
<dbReference type="FunFam" id="1.20.1510.10:FF:000005">
    <property type="entry name" value="Putative Cation diffusion facilitator 1"/>
    <property type="match status" value="1"/>
</dbReference>
<dbReference type="PANTHER" id="PTHR43840">
    <property type="entry name" value="MITOCHONDRIAL METAL TRANSPORTER 1-RELATED"/>
    <property type="match status" value="1"/>
</dbReference>
<feature type="transmembrane region" description="Helical" evidence="7">
    <location>
        <begin position="430"/>
        <end position="455"/>
    </location>
</feature>
<evidence type="ECO:0000256" key="2">
    <source>
        <dbReference type="ARBA" id="ARBA00022448"/>
    </source>
</evidence>
<keyword evidence="2" id="KW-0813">Transport</keyword>
<dbReference type="SUPFAM" id="SSF160240">
    <property type="entry name" value="Cation efflux protein cytoplasmic domain-like"/>
    <property type="match status" value="1"/>
</dbReference>
<evidence type="ECO:0000256" key="6">
    <source>
        <dbReference type="SAM" id="MobiDB-lite"/>
    </source>
</evidence>
<dbReference type="GO" id="GO:0008324">
    <property type="term" value="F:monoatomic cation transmembrane transporter activity"/>
    <property type="evidence" value="ECO:0007669"/>
    <property type="project" value="InterPro"/>
</dbReference>
<accession>A0A9P4Q3F8</accession>
<feature type="transmembrane region" description="Helical" evidence="7">
    <location>
        <begin position="467"/>
        <end position="487"/>
    </location>
</feature>
<feature type="domain" description="Cation efflux protein transmembrane" evidence="8">
    <location>
        <begin position="333"/>
        <end position="523"/>
    </location>
</feature>
<dbReference type="InterPro" id="IPR002524">
    <property type="entry name" value="Cation_efflux"/>
</dbReference>
<dbReference type="FunFam" id="3.30.70.1350:FF:000004">
    <property type="entry name" value="Cation diffusion facilitator 10"/>
    <property type="match status" value="1"/>
</dbReference>
<proteinExistence type="predicted"/>
<evidence type="ECO:0000313" key="9">
    <source>
        <dbReference type="EMBL" id="KAF2719882.1"/>
    </source>
</evidence>
<dbReference type="GO" id="GO:0098771">
    <property type="term" value="P:inorganic ion homeostasis"/>
    <property type="evidence" value="ECO:0007669"/>
    <property type="project" value="UniProtKB-ARBA"/>
</dbReference>
<evidence type="ECO:0000259" key="8">
    <source>
        <dbReference type="Pfam" id="PF01545"/>
    </source>
</evidence>
<dbReference type="InterPro" id="IPR050291">
    <property type="entry name" value="CDF_Transporter"/>
</dbReference>
<dbReference type="Proteomes" id="UP000799441">
    <property type="component" value="Unassembled WGS sequence"/>
</dbReference>
<keyword evidence="5 7" id="KW-0472">Membrane</keyword>
<keyword evidence="4 7" id="KW-1133">Transmembrane helix</keyword>
<sequence>MTSDVESQEPLQHTFRIAPPRGFLPLSEDSALSTRGQALSNLLHSRSDKSAADPRNRNAPWRRRSSVGESERTRISGESQRGAIDGSSAIGDHEAYQDDSVGTRHRASFSRRLTAVAGWGGGDNDGRRFSNAASVLMTPQMRSQRLIGNSNPRYRWEKYWKSEHELKKIKDKCVRKYYERNNYLIQHYMYIDRLLDSSLPHNLIQEYGQSPTIERVAATEFDFTAGDDVEQQVPSTITEEEAYEGRSGAYETSNVDPMSGSASPGSGGGMNGNSNGPRVKRTPRDLYRIKEDETTPLITRTDAEGEEEAVMPPDLELEEEANSQSRIVTIAIYINLVANTVLLIMKIIAAVMTSSVSVLASLVDAALDFLSTAIVWTTTRLISRNDQYAYPIGRRRLEPIGVLVFSVIMITSFFQVALEGFNHLTSPDHTIVQLTIPAIVIMAATVVIKFLCWLWCRLIPNSSVQALAQDAMTDVVFNIFSIIFPLVGFYARIWWLDPLGGILLSFYVIINWAQTSSTHIRNLTGAAASADERNILLYLTMRFAKTVRKIQGLQAYHSGDKLNVEVDIVLDEGTSLRDSHDLGESLQYVLESVPNVDRAFVHMDYLDYNLPSHLQQD</sequence>
<evidence type="ECO:0000313" key="10">
    <source>
        <dbReference type="Proteomes" id="UP000799441"/>
    </source>
</evidence>
<organism evidence="9 10">
    <name type="scientific">Polychaeton citri CBS 116435</name>
    <dbReference type="NCBI Taxonomy" id="1314669"/>
    <lineage>
        <taxon>Eukaryota</taxon>
        <taxon>Fungi</taxon>
        <taxon>Dikarya</taxon>
        <taxon>Ascomycota</taxon>
        <taxon>Pezizomycotina</taxon>
        <taxon>Dothideomycetes</taxon>
        <taxon>Dothideomycetidae</taxon>
        <taxon>Capnodiales</taxon>
        <taxon>Capnodiaceae</taxon>
        <taxon>Polychaeton</taxon>
    </lineage>
</organism>
<comment type="caution">
    <text evidence="9">The sequence shown here is derived from an EMBL/GenBank/DDBJ whole genome shotgun (WGS) entry which is preliminary data.</text>
</comment>
<gene>
    <name evidence="9" type="ORF">K431DRAFT_286361</name>
</gene>
<evidence type="ECO:0000256" key="3">
    <source>
        <dbReference type="ARBA" id="ARBA00022692"/>
    </source>
</evidence>
<comment type="subcellular location">
    <subcellularLocation>
        <location evidence="1">Membrane</location>
        <topology evidence="1">Multi-pass membrane protein</topology>
    </subcellularLocation>
</comment>
<feature type="region of interest" description="Disordered" evidence="6">
    <location>
        <begin position="1"/>
        <end position="104"/>
    </location>
</feature>
<dbReference type="Gene3D" id="3.30.70.1350">
    <property type="entry name" value="Cation efflux protein, cytoplasmic domain"/>
    <property type="match status" value="1"/>
</dbReference>
<dbReference type="AlphaFoldDB" id="A0A9P4Q3F8"/>
<feature type="transmembrane region" description="Helical" evidence="7">
    <location>
        <begin position="358"/>
        <end position="379"/>
    </location>
</feature>
<dbReference type="InterPro" id="IPR058533">
    <property type="entry name" value="Cation_efflux_TM"/>
</dbReference>
<feature type="compositionally biased region" description="Basic and acidic residues" evidence="6">
    <location>
        <begin position="45"/>
        <end position="56"/>
    </location>
</feature>
<name>A0A9P4Q3F8_9PEZI</name>
<feature type="compositionally biased region" description="Polar residues" evidence="6">
    <location>
        <begin position="1"/>
        <end position="11"/>
    </location>
</feature>
<feature type="compositionally biased region" description="Polar residues" evidence="6">
    <location>
        <begin position="30"/>
        <end position="44"/>
    </location>
</feature>
<dbReference type="GO" id="GO:0016020">
    <property type="term" value="C:membrane"/>
    <property type="evidence" value="ECO:0007669"/>
    <property type="project" value="UniProtKB-SubCell"/>
</dbReference>
<dbReference type="Gene3D" id="1.20.1510.10">
    <property type="entry name" value="Cation efflux protein transmembrane domain"/>
    <property type="match status" value="1"/>
</dbReference>
<dbReference type="EMBL" id="MU003806">
    <property type="protein sequence ID" value="KAF2719882.1"/>
    <property type="molecule type" value="Genomic_DNA"/>
</dbReference>
<feature type="region of interest" description="Disordered" evidence="6">
    <location>
        <begin position="231"/>
        <end position="285"/>
    </location>
</feature>
<dbReference type="InterPro" id="IPR027469">
    <property type="entry name" value="Cation_efflux_TMD_sf"/>
</dbReference>
<protein>
    <recommendedName>
        <fullName evidence="8">Cation efflux protein transmembrane domain-containing protein</fullName>
    </recommendedName>
</protein>
<evidence type="ECO:0000256" key="1">
    <source>
        <dbReference type="ARBA" id="ARBA00004141"/>
    </source>
</evidence>
<dbReference type="PANTHER" id="PTHR43840:SF4">
    <property type="entry name" value="CDF DIVALENT METAL CATION TRANSPORTER (EUROFUNG)"/>
    <property type="match status" value="1"/>
</dbReference>
<feature type="transmembrane region" description="Helical" evidence="7">
    <location>
        <begin position="400"/>
        <end position="418"/>
    </location>
</feature>
<evidence type="ECO:0000256" key="7">
    <source>
        <dbReference type="SAM" id="Phobius"/>
    </source>
</evidence>
<keyword evidence="10" id="KW-1185">Reference proteome</keyword>
<feature type="transmembrane region" description="Helical" evidence="7">
    <location>
        <begin position="330"/>
        <end position="352"/>
    </location>
</feature>
<dbReference type="SUPFAM" id="SSF161111">
    <property type="entry name" value="Cation efflux protein transmembrane domain-like"/>
    <property type="match status" value="1"/>
</dbReference>
<dbReference type="InterPro" id="IPR036837">
    <property type="entry name" value="Cation_efflux_CTD_sf"/>
</dbReference>
<evidence type="ECO:0000256" key="5">
    <source>
        <dbReference type="ARBA" id="ARBA00023136"/>
    </source>
</evidence>
<keyword evidence="3 7" id="KW-0812">Transmembrane</keyword>
<dbReference type="GO" id="GO:0030003">
    <property type="term" value="P:intracellular monoatomic cation homeostasis"/>
    <property type="evidence" value="ECO:0007669"/>
    <property type="project" value="UniProtKB-ARBA"/>
</dbReference>
<reference evidence="9" key="1">
    <citation type="journal article" date="2020" name="Stud. Mycol.">
        <title>101 Dothideomycetes genomes: a test case for predicting lifestyles and emergence of pathogens.</title>
        <authorList>
            <person name="Haridas S."/>
            <person name="Albert R."/>
            <person name="Binder M."/>
            <person name="Bloem J."/>
            <person name="Labutti K."/>
            <person name="Salamov A."/>
            <person name="Andreopoulos B."/>
            <person name="Baker S."/>
            <person name="Barry K."/>
            <person name="Bills G."/>
            <person name="Bluhm B."/>
            <person name="Cannon C."/>
            <person name="Castanera R."/>
            <person name="Culley D."/>
            <person name="Daum C."/>
            <person name="Ezra D."/>
            <person name="Gonzalez J."/>
            <person name="Henrissat B."/>
            <person name="Kuo A."/>
            <person name="Liang C."/>
            <person name="Lipzen A."/>
            <person name="Lutzoni F."/>
            <person name="Magnuson J."/>
            <person name="Mondo S."/>
            <person name="Nolan M."/>
            <person name="Ohm R."/>
            <person name="Pangilinan J."/>
            <person name="Park H.-J."/>
            <person name="Ramirez L."/>
            <person name="Alfaro M."/>
            <person name="Sun H."/>
            <person name="Tritt A."/>
            <person name="Yoshinaga Y."/>
            <person name="Zwiers L.-H."/>
            <person name="Turgeon B."/>
            <person name="Goodwin S."/>
            <person name="Spatafora J."/>
            <person name="Crous P."/>
            <person name="Grigoriev I."/>
        </authorList>
    </citation>
    <scope>NUCLEOTIDE SEQUENCE</scope>
    <source>
        <strain evidence="9">CBS 116435</strain>
    </source>
</reference>
<dbReference type="OrthoDB" id="78296at2759"/>
<dbReference type="Pfam" id="PF01545">
    <property type="entry name" value="Cation_efflux"/>
    <property type="match status" value="1"/>
</dbReference>